<dbReference type="Proteomes" id="UP000184550">
    <property type="component" value="Unassembled WGS sequence"/>
</dbReference>
<dbReference type="RefSeq" id="WP_083619787.1">
    <property type="nucleotide sequence ID" value="NZ_LR734863.1"/>
</dbReference>
<dbReference type="AlphaFoldDB" id="A0A7Z9DYJ4"/>
<name>A0A7Z9DYJ4_9CYAN</name>
<evidence type="ECO:0000313" key="2">
    <source>
        <dbReference type="EMBL" id="VXD15979.1"/>
    </source>
</evidence>
<evidence type="ECO:0000313" key="3">
    <source>
        <dbReference type="Proteomes" id="UP000184550"/>
    </source>
</evidence>
<feature type="transmembrane region" description="Helical" evidence="1">
    <location>
        <begin position="7"/>
        <end position="28"/>
    </location>
</feature>
<keyword evidence="1" id="KW-0812">Transmembrane</keyword>
<gene>
    <name evidence="2" type="ORF">PL8927_510011</name>
</gene>
<keyword evidence="3" id="KW-1185">Reference proteome</keyword>
<keyword evidence="1" id="KW-1133">Transmembrane helix</keyword>
<sequence length="88" mass="9743">MIQFYRVIGFFLLIAGVASFFALLALLVDQLREPFFLLIILCSIGLGATGAVTFYRKTDDDKEWLLGLLFIIGLGIALFVGGAIQWVQ</sequence>
<accession>A0A7Z9DYJ4</accession>
<reference evidence="2" key="1">
    <citation type="submission" date="2019-10" db="EMBL/GenBank/DDBJ databases">
        <authorList>
            <consortium name="Genoscope - CEA"/>
            <person name="William W."/>
        </authorList>
    </citation>
    <scope>NUCLEOTIDE SEQUENCE [LARGE SCALE GENOMIC DNA]</scope>
    <source>
        <strain evidence="2">BBR_PRJEB10992</strain>
    </source>
</reference>
<feature type="transmembrane region" description="Helical" evidence="1">
    <location>
        <begin position="64"/>
        <end position="87"/>
    </location>
</feature>
<evidence type="ECO:0000256" key="1">
    <source>
        <dbReference type="SAM" id="Phobius"/>
    </source>
</evidence>
<protein>
    <submittedName>
        <fullName evidence="2">Uncharacterized protein</fullName>
    </submittedName>
</protein>
<dbReference type="OrthoDB" id="9924656at2"/>
<keyword evidence="1" id="KW-0472">Membrane</keyword>
<comment type="caution">
    <text evidence="2">The sequence shown here is derived from an EMBL/GenBank/DDBJ whole genome shotgun (WGS) entry which is preliminary data.</text>
</comment>
<organism evidence="2 3">
    <name type="scientific">Planktothrix serta PCC 8927</name>
    <dbReference type="NCBI Taxonomy" id="671068"/>
    <lineage>
        <taxon>Bacteria</taxon>
        <taxon>Bacillati</taxon>
        <taxon>Cyanobacteriota</taxon>
        <taxon>Cyanophyceae</taxon>
        <taxon>Oscillatoriophycideae</taxon>
        <taxon>Oscillatoriales</taxon>
        <taxon>Microcoleaceae</taxon>
        <taxon>Planktothrix</taxon>
    </lineage>
</organism>
<dbReference type="EMBL" id="CZCU02000126">
    <property type="protein sequence ID" value="VXD15979.1"/>
    <property type="molecule type" value="Genomic_DNA"/>
</dbReference>
<feature type="transmembrane region" description="Helical" evidence="1">
    <location>
        <begin position="34"/>
        <end position="55"/>
    </location>
</feature>
<proteinExistence type="predicted"/>